<evidence type="ECO:0000256" key="3">
    <source>
        <dbReference type="ARBA" id="ARBA00022801"/>
    </source>
</evidence>
<dbReference type="InterPro" id="IPR038765">
    <property type="entry name" value="Papain-like_cys_pep_sf"/>
</dbReference>
<evidence type="ECO:0000313" key="7">
    <source>
        <dbReference type="EMBL" id="PWW82539.1"/>
    </source>
</evidence>
<dbReference type="RefSeq" id="WP_110023017.1">
    <property type="nucleotide sequence ID" value="NZ_PDNZ01000003.1"/>
</dbReference>
<dbReference type="PROSITE" id="PS51257">
    <property type="entry name" value="PROKAR_LIPOPROTEIN"/>
    <property type="match status" value="1"/>
</dbReference>
<dbReference type="InterPro" id="IPR000064">
    <property type="entry name" value="NLP_P60_dom"/>
</dbReference>
<dbReference type="InterPro" id="IPR051202">
    <property type="entry name" value="Peptidase_C40"/>
</dbReference>
<keyword evidence="2" id="KW-0645">Protease</keyword>
<evidence type="ECO:0000256" key="5">
    <source>
        <dbReference type="SAM" id="Phobius"/>
    </source>
</evidence>
<evidence type="ECO:0000256" key="1">
    <source>
        <dbReference type="ARBA" id="ARBA00007074"/>
    </source>
</evidence>
<dbReference type="PANTHER" id="PTHR47053:SF1">
    <property type="entry name" value="MUREIN DD-ENDOPEPTIDASE MEPH-RELATED"/>
    <property type="match status" value="1"/>
</dbReference>
<keyword evidence="5" id="KW-1133">Transmembrane helix</keyword>
<gene>
    <name evidence="7" type="ORF">CR164_06030</name>
</gene>
<dbReference type="PANTHER" id="PTHR47053">
    <property type="entry name" value="MUREIN DD-ENDOPEPTIDASE MEPH-RELATED"/>
    <property type="match status" value="1"/>
</dbReference>
<evidence type="ECO:0000256" key="2">
    <source>
        <dbReference type="ARBA" id="ARBA00022670"/>
    </source>
</evidence>
<dbReference type="Gene3D" id="3.90.1720.10">
    <property type="entry name" value="endopeptidase domain like (from Nostoc punctiforme)"/>
    <property type="match status" value="1"/>
</dbReference>
<organism evidence="7 8">
    <name type="scientific">Prosthecochloris marina</name>
    <dbReference type="NCBI Taxonomy" id="2017681"/>
    <lineage>
        <taxon>Bacteria</taxon>
        <taxon>Pseudomonadati</taxon>
        <taxon>Chlorobiota</taxon>
        <taxon>Chlorobiia</taxon>
        <taxon>Chlorobiales</taxon>
        <taxon>Chlorobiaceae</taxon>
        <taxon>Prosthecochloris</taxon>
    </lineage>
</organism>
<dbReference type="GO" id="GO:0006508">
    <property type="term" value="P:proteolysis"/>
    <property type="evidence" value="ECO:0007669"/>
    <property type="project" value="UniProtKB-KW"/>
</dbReference>
<dbReference type="EMBL" id="PDNZ01000003">
    <property type="protein sequence ID" value="PWW82539.1"/>
    <property type="molecule type" value="Genomic_DNA"/>
</dbReference>
<dbReference type="Proteomes" id="UP000246278">
    <property type="component" value="Unassembled WGS sequence"/>
</dbReference>
<keyword evidence="5" id="KW-0472">Membrane</keyword>
<dbReference type="OrthoDB" id="9807055at2"/>
<sequence length="195" mass="22131">MQNKTCRKSSSCPQNFKDQRYLIRCLLVCTALFSCGCASSYSSQGVKYSGKNTKIYTPLPIRVHEDKLVQMLETISNLLGTGYHYGGESIRGFDCSGFVQYIYKDTFKAHLPRTSRQLSKIGAKISPEKLKRGDLVFFRLNSSQIDHVGIYLDRNLFAHASSSRGVTMGNLDNRYYKKRFVKAVRLLEITASSRQ</sequence>
<proteinExistence type="inferred from homology"/>
<keyword evidence="3" id="KW-0378">Hydrolase</keyword>
<dbReference type="SUPFAM" id="SSF54001">
    <property type="entry name" value="Cysteine proteinases"/>
    <property type="match status" value="1"/>
</dbReference>
<evidence type="ECO:0000256" key="4">
    <source>
        <dbReference type="ARBA" id="ARBA00022807"/>
    </source>
</evidence>
<protein>
    <recommendedName>
        <fullName evidence="6">NlpC/P60 domain-containing protein</fullName>
    </recommendedName>
</protein>
<comment type="similarity">
    <text evidence="1">Belongs to the peptidase C40 family.</text>
</comment>
<keyword evidence="5" id="KW-0812">Transmembrane</keyword>
<feature type="transmembrane region" description="Helical" evidence="5">
    <location>
        <begin position="21"/>
        <end position="41"/>
    </location>
</feature>
<keyword evidence="4" id="KW-0788">Thiol protease</keyword>
<dbReference type="AlphaFoldDB" id="A0A317T743"/>
<comment type="caution">
    <text evidence="7">The sequence shown here is derived from an EMBL/GenBank/DDBJ whole genome shotgun (WGS) entry which is preliminary data.</text>
</comment>
<evidence type="ECO:0000313" key="8">
    <source>
        <dbReference type="Proteomes" id="UP000246278"/>
    </source>
</evidence>
<name>A0A317T743_9CHLB</name>
<evidence type="ECO:0000259" key="6">
    <source>
        <dbReference type="PROSITE" id="PS51935"/>
    </source>
</evidence>
<dbReference type="Pfam" id="PF00877">
    <property type="entry name" value="NLPC_P60"/>
    <property type="match status" value="1"/>
</dbReference>
<reference evidence="8" key="1">
    <citation type="submission" date="2017-10" db="EMBL/GenBank/DDBJ databases">
        <authorList>
            <person name="Gaisin V.A."/>
            <person name="Rysina M.S."/>
            <person name="Grouzdev D.S."/>
        </authorList>
    </citation>
    <scope>NUCLEOTIDE SEQUENCE [LARGE SCALE GENOMIC DNA]</scope>
    <source>
        <strain evidence="8">V1</strain>
    </source>
</reference>
<keyword evidence="8" id="KW-1185">Reference proteome</keyword>
<accession>A0A317T743</accession>
<feature type="domain" description="NlpC/P60" evidence="6">
    <location>
        <begin position="65"/>
        <end position="187"/>
    </location>
</feature>
<dbReference type="PROSITE" id="PS51935">
    <property type="entry name" value="NLPC_P60"/>
    <property type="match status" value="1"/>
</dbReference>
<dbReference type="GO" id="GO:0008234">
    <property type="term" value="F:cysteine-type peptidase activity"/>
    <property type="evidence" value="ECO:0007669"/>
    <property type="project" value="UniProtKB-KW"/>
</dbReference>